<evidence type="ECO:0000256" key="3">
    <source>
        <dbReference type="PROSITE-ProRule" id="PRU00023"/>
    </source>
</evidence>
<keyword evidence="1" id="KW-0677">Repeat</keyword>
<reference evidence="4" key="1">
    <citation type="submission" date="2018-11" db="EMBL/GenBank/DDBJ databases">
        <authorList>
            <consortium name="Pathogen Informatics"/>
        </authorList>
    </citation>
    <scope>NUCLEOTIDE SEQUENCE [LARGE SCALE GENOMIC DNA]</scope>
</reference>
<dbReference type="PROSITE" id="PS50088">
    <property type="entry name" value="ANK_REPEAT"/>
    <property type="match status" value="3"/>
</dbReference>
<dbReference type="InterPro" id="IPR002110">
    <property type="entry name" value="Ankyrin_rpt"/>
</dbReference>
<dbReference type="EMBL" id="UYWY01002347">
    <property type="protein sequence ID" value="VDM27982.1"/>
    <property type="molecule type" value="Genomic_DNA"/>
</dbReference>
<protein>
    <submittedName>
        <fullName evidence="4">Uncharacterized protein</fullName>
    </submittedName>
</protein>
<sequence length="381" mass="42346">MMRTSVNLMKAECVTIDDIKYLLNAGALIDEQDDNEESALMLAVKAGRCAVVRYLLERGADSDLQDAKQRTALHHAVALSALPLVNILLTDRNTNVNTLDESNCTPLMICAKHELIGVEIAELLIHAGADVSVDGRKVKPNYNGRTALHFAAQLCNLDMIRFLIRSGANKDAQDVLNQTPLFLAASEGHVEAVELLLNEGASKEISDYKERSPKDVAVEKNFPEVVERLTAQTVINDKKLNGQNQMHFKKNYKKSKRPLVKKVRPTVHHRIAPLEFLTPPQSDTSTFFSPVHMINDLRQHFSSITAPVPPAIVSPPYEFTLNRSLYSAKKIPNYSDRQQGVVRTSSSTIPNVFTDSLGSTLMEEVSSHLDDFNDHPSGYYV</sequence>
<keyword evidence="2 3" id="KW-0040">ANK repeat</keyword>
<gene>
    <name evidence="4" type="ORF">TCNE_LOCUS2386</name>
</gene>
<proteinExistence type="predicted"/>
<evidence type="ECO:0000256" key="2">
    <source>
        <dbReference type="ARBA" id="ARBA00023043"/>
    </source>
</evidence>
<dbReference type="InterPro" id="IPR036770">
    <property type="entry name" value="Ankyrin_rpt-contain_sf"/>
</dbReference>
<name>A0A3P7H1G9_TOXCA</name>
<dbReference type="Gene3D" id="1.25.40.20">
    <property type="entry name" value="Ankyrin repeat-containing domain"/>
    <property type="match status" value="1"/>
</dbReference>
<feature type="repeat" description="ANK" evidence="3">
    <location>
        <begin position="143"/>
        <end position="175"/>
    </location>
</feature>
<feature type="repeat" description="ANK" evidence="3">
    <location>
        <begin position="35"/>
        <end position="67"/>
    </location>
</feature>
<dbReference type="SMART" id="SM00248">
    <property type="entry name" value="ANK"/>
    <property type="match status" value="6"/>
</dbReference>
<accession>A0A3P7H1G9</accession>
<organism evidence="4">
    <name type="scientific">Toxocara canis</name>
    <name type="common">Canine roundworm</name>
    <dbReference type="NCBI Taxonomy" id="6265"/>
    <lineage>
        <taxon>Eukaryota</taxon>
        <taxon>Metazoa</taxon>
        <taxon>Ecdysozoa</taxon>
        <taxon>Nematoda</taxon>
        <taxon>Chromadorea</taxon>
        <taxon>Rhabditida</taxon>
        <taxon>Spirurina</taxon>
        <taxon>Ascaridomorpha</taxon>
        <taxon>Ascaridoidea</taxon>
        <taxon>Toxocaridae</taxon>
        <taxon>Toxocara</taxon>
    </lineage>
</organism>
<feature type="repeat" description="ANK" evidence="3">
    <location>
        <begin position="176"/>
        <end position="208"/>
    </location>
</feature>
<dbReference type="PANTHER" id="PTHR24161:SF85">
    <property type="entry name" value="PALMITOYLTRANSFERASE HIP14"/>
    <property type="match status" value="1"/>
</dbReference>
<evidence type="ECO:0000256" key="1">
    <source>
        <dbReference type="ARBA" id="ARBA00022737"/>
    </source>
</evidence>
<dbReference type="Pfam" id="PF00023">
    <property type="entry name" value="Ank"/>
    <property type="match status" value="1"/>
</dbReference>
<dbReference type="Pfam" id="PF12796">
    <property type="entry name" value="Ank_2"/>
    <property type="match status" value="1"/>
</dbReference>
<dbReference type="Pfam" id="PF13637">
    <property type="entry name" value="Ank_4"/>
    <property type="match status" value="1"/>
</dbReference>
<dbReference type="AlphaFoldDB" id="A0A3P7H1G9"/>
<dbReference type="SUPFAM" id="SSF48403">
    <property type="entry name" value="Ankyrin repeat"/>
    <property type="match status" value="1"/>
</dbReference>
<dbReference type="PANTHER" id="PTHR24161">
    <property type="entry name" value="ANK_REP_REGION DOMAIN-CONTAINING PROTEIN-RELATED"/>
    <property type="match status" value="1"/>
</dbReference>
<dbReference type="PROSITE" id="PS50297">
    <property type="entry name" value="ANK_REP_REGION"/>
    <property type="match status" value="3"/>
</dbReference>
<evidence type="ECO:0000313" key="4">
    <source>
        <dbReference type="EMBL" id="VDM27982.1"/>
    </source>
</evidence>